<evidence type="ECO:0000256" key="1">
    <source>
        <dbReference type="SAM" id="Phobius"/>
    </source>
</evidence>
<accession>A0ABS2CBN4</accession>
<feature type="transmembrane region" description="Helical" evidence="1">
    <location>
        <begin position="146"/>
        <end position="165"/>
    </location>
</feature>
<dbReference type="Pfam" id="PF07509">
    <property type="entry name" value="DUF1523"/>
    <property type="match status" value="1"/>
</dbReference>
<gene>
    <name evidence="2" type="ORF">GM173_08175</name>
</gene>
<keyword evidence="1" id="KW-0472">Membrane</keyword>
<keyword evidence="3" id="KW-1185">Reference proteome</keyword>
<evidence type="ECO:0000313" key="2">
    <source>
        <dbReference type="EMBL" id="MBM5571556.1"/>
    </source>
</evidence>
<sequence>MSMHKLRKPLFILLALLAIIGTVTLDFFLPEKSITTITGVEVKLTDKDGPISQANPSDGPTVDVYYIYTNHASDIIRVYKNIDTGWSWPYYFKFNSADLQAKAKTLEFEKKTALITSYGWRFDVMSWFPNVVNIQIAEPDSTTWSFWRWLGFSVWGLLLLALAIGTYRITRIKNKGVEGNT</sequence>
<comment type="caution">
    <text evidence="2">The sequence shown here is derived from an EMBL/GenBank/DDBJ whole genome shotgun (WGS) entry which is preliminary data.</text>
</comment>
<keyword evidence="1" id="KW-1133">Transmembrane helix</keyword>
<dbReference type="Proteomes" id="UP001195660">
    <property type="component" value="Unassembled WGS sequence"/>
</dbReference>
<evidence type="ECO:0000313" key="3">
    <source>
        <dbReference type="Proteomes" id="UP001195660"/>
    </source>
</evidence>
<organism evidence="2 3">
    <name type="scientific">Deefgea chitinilytica</name>
    <dbReference type="NCBI Taxonomy" id="570276"/>
    <lineage>
        <taxon>Bacteria</taxon>
        <taxon>Pseudomonadati</taxon>
        <taxon>Pseudomonadota</taxon>
        <taxon>Betaproteobacteria</taxon>
        <taxon>Neisseriales</taxon>
        <taxon>Chitinibacteraceae</taxon>
        <taxon>Deefgea</taxon>
    </lineage>
</organism>
<proteinExistence type="predicted"/>
<dbReference type="InterPro" id="IPR011088">
    <property type="entry name" value="Phage_phiNM3_A0EWY4"/>
</dbReference>
<keyword evidence="1" id="KW-0812">Transmembrane</keyword>
<protein>
    <submittedName>
        <fullName evidence="2">DUF1523 family protein</fullName>
    </submittedName>
</protein>
<reference evidence="2 3" key="1">
    <citation type="submission" date="2019-11" db="EMBL/GenBank/DDBJ databases">
        <title>Novel Deefgea species.</title>
        <authorList>
            <person name="Han J.-H."/>
        </authorList>
    </citation>
    <scope>NUCLEOTIDE SEQUENCE [LARGE SCALE GENOMIC DNA]</scope>
    <source>
        <strain evidence="2 3">LMG 24817</strain>
    </source>
</reference>
<dbReference type="EMBL" id="WOFE01000003">
    <property type="protein sequence ID" value="MBM5571556.1"/>
    <property type="molecule type" value="Genomic_DNA"/>
</dbReference>
<name>A0ABS2CBN4_9NEIS</name>